<sequence>MQKKQIHALLVLPLGMFLTGCATTIPQQAPLTIPSNMLLCQAAPQVPDDPTDKDLAYYILDLSNAGDDCRDKLKAIKNIEEPTNGKK</sequence>
<dbReference type="AlphaFoldDB" id="A0A841QIH8"/>
<dbReference type="InterPro" id="IPR058979">
    <property type="entry name" value="LysC-like"/>
</dbReference>
<protein>
    <recommendedName>
        <fullName evidence="4">Lipoprotein</fullName>
    </recommendedName>
</protein>
<feature type="chain" id="PRO_5032495897" description="Lipoprotein" evidence="1">
    <location>
        <begin position="23"/>
        <end position="87"/>
    </location>
</feature>
<keyword evidence="3" id="KW-1185">Reference proteome</keyword>
<keyword evidence="1" id="KW-0732">Signal</keyword>
<proteinExistence type="predicted"/>
<dbReference type="PROSITE" id="PS51257">
    <property type="entry name" value="PROKAR_LIPOPROTEIN"/>
    <property type="match status" value="1"/>
</dbReference>
<accession>A0A841QIH8</accession>
<organism evidence="2 3">
    <name type="scientific">Acetobacter lovaniensis</name>
    <dbReference type="NCBI Taxonomy" id="104100"/>
    <lineage>
        <taxon>Bacteria</taxon>
        <taxon>Pseudomonadati</taxon>
        <taxon>Pseudomonadota</taxon>
        <taxon>Alphaproteobacteria</taxon>
        <taxon>Acetobacterales</taxon>
        <taxon>Acetobacteraceae</taxon>
        <taxon>Acetobacter</taxon>
    </lineage>
</organism>
<dbReference type="EMBL" id="JACHIE010000019">
    <property type="protein sequence ID" value="MBB6458390.1"/>
    <property type="molecule type" value="Genomic_DNA"/>
</dbReference>
<dbReference type="Proteomes" id="UP000578000">
    <property type="component" value="Unassembled WGS sequence"/>
</dbReference>
<evidence type="ECO:0000313" key="3">
    <source>
        <dbReference type="Proteomes" id="UP000578000"/>
    </source>
</evidence>
<comment type="caution">
    <text evidence="2">The sequence shown here is derived from an EMBL/GenBank/DDBJ whole genome shotgun (WGS) entry which is preliminary data.</text>
</comment>
<reference evidence="2 3" key="1">
    <citation type="submission" date="2020-08" db="EMBL/GenBank/DDBJ databases">
        <title>Genomic Encyclopedia of Type Strains, Phase IV (KMG-IV): sequencing the most valuable type-strain genomes for metagenomic binning, comparative biology and taxonomic classification.</title>
        <authorList>
            <person name="Goeker M."/>
        </authorList>
    </citation>
    <scope>NUCLEOTIDE SEQUENCE [LARGE SCALE GENOMIC DNA]</scope>
    <source>
        <strain evidence="2 3">DSM 4491</strain>
    </source>
</reference>
<name>A0A841QIH8_9PROT</name>
<dbReference type="Pfam" id="PF23793">
    <property type="entry name" value="LysC"/>
    <property type="match status" value="1"/>
</dbReference>
<evidence type="ECO:0000256" key="1">
    <source>
        <dbReference type="SAM" id="SignalP"/>
    </source>
</evidence>
<feature type="signal peptide" evidence="1">
    <location>
        <begin position="1"/>
        <end position="22"/>
    </location>
</feature>
<gene>
    <name evidence="2" type="ORF">HNR55_002997</name>
</gene>
<evidence type="ECO:0000313" key="2">
    <source>
        <dbReference type="EMBL" id="MBB6458390.1"/>
    </source>
</evidence>
<dbReference type="RefSeq" id="WP_166116565.1">
    <property type="nucleotide sequence ID" value="NZ_BAABDB010000030.1"/>
</dbReference>
<evidence type="ECO:0008006" key="4">
    <source>
        <dbReference type="Google" id="ProtNLM"/>
    </source>
</evidence>